<dbReference type="InterPro" id="IPR011009">
    <property type="entry name" value="Kinase-like_dom_sf"/>
</dbReference>
<dbReference type="HOGENOM" id="CLU_019189_13_1_1"/>
<proteinExistence type="predicted"/>
<dbReference type="OMA" id="GWIPQDM"/>
<sequence length="568" mass="65151">MPHFLTPLRQPVIAALVMRSSLLRHRTFSKPCAYGCHPSRAISDTSDSRYEDFFRYTSGRWLWDEDAQLLERYTRFNVHELQRVAARSVGAQDCVSVTKLAEGGFNKVFRLVMDNGSVAIARIPNPNAGPAFKTTASEVATMDFVRTILGIPVPEVFAWSAEADNPVGAEYIVMEEAVGTQLGELWRNMELTSKVQIVNEVIAVEKKLLSLSFTRYGNIYFARNAFAGCEKAELAGTVSRSQREEVGARFVVGPVVDRDFWNKERASMNTDRGPWTCSQDYLKAIAKREISWISRYAKPKPTTNLYAAYEAQSFTDTHISLYRKFLDSVPYLLPNKQELIRPTIWHWDLQAPNLFVQGDKITGLIDWQGAWAGPLFLQARHPRLVDHNGKVMLKLPDNYEVLEDPNEKARIRDQVERSIVLHMYEAGTAKVNPVLHEVLYLKHGRTRRETVDFAADTWDGSIIRFRECLIRIARHWNDFNSEMPCPISFSDEELKAHYENADGWNEKADFWASLDGFVHRDGWTSNDNYEQALEIFAELREQGLKHLDGEELAVFEEQTRWAMRQNTK</sequence>
<accession>R7YMK4</accession>
<dbReference type="GO" id="GO:0005739">
    <property type="term" value="C:mitochondrion"/>
    <property type="evidence" value="ECO:0007669"/>
    <property type="project" value="TreeGrafter"/>
</dbReference>
<protein>
    <submittedName>
        <fullName evidence="1">Uncharacterized protein</fullName>
    </submittedName>
</protein>
<name>R7YMK4_CONA1</name>
<dbReference type="STRING" id="1168221.R7YMK4"/>
<dbReference type="InterPro" id="IPR051035">
    <property type="entry name" value="Mito_inheritance_9"/>
</dbReference>
<evidence type="ECO:0000313" key="1">
    <source>
        <dbReference type="EMBL" id="EON63150.1"/>
    </source>
</evidence>
<dbReference type="Gene3D" id="3.90.1200.10">
    <property type="match status" value="1"/>
</dbReference>
<dbReference type="SUPFAM" id="SSF56112">
    <property type="entry name" value="Protein kinase-like (PK-like)"/>
    <property type="match status" value="1"/>
</dbReference>
<dbReference type="PANTHER" id="PTHR36091">
    <property type="entry name" value="ALTERED INHERITANCE OF MITOCHONDRIA PROTEIN 9, MITOCHONDRIAL"/>
    <property type="match status" value="1"/>
</dbReference>
<dbReference type="eggNOG" id="ENOG502QV1E">
    <property type="taxonomic scope" value="Eukaryota"/>
</dbReference>
<evidence type="ECO:0000313" key="2">
    <source>
        <dbReference type="Proteomes" id="UP000016924"/>
    </source>
</evidence>
<organism evidence="1 2">
    <name type="scientific">Coniosporium apollinis (strain CBS 100218)</name>
    <name type="common">Rock-inhabiting black yeast</name>
    <dbReference type="NCBI Taxonomy" id="1168221"/>
    <lineage>
        <taxon>Eukaryota</taxon>
        <taxon>Fungi</taxon>
        <taxon>Dikarya</taxon>
        <taxon>Ascomycota</taxon>
        <taxon>Pezizomycotina</taxon>
        <taxon>Dothideomycetes</taxon>
        <taxon>Dothideomycetes incertae sedis</taxon>
        <taxon>Coniosporium</taxon>
    </lineage>
</organism>
<dbReference type="OrthoDB" id="2968323at2759"/>
<dbReference type="AlphaFoldDB" id="R7YMK4"/>
<dbReference type="GeneID" id="19899688"/>
<dbReference type="Proteomes" id="UP000016924">
    <property type="component" value="Unassembled WGS sequence"/>
</dbReference>
<reference evidence="2" key="1">
    <citation type="submission" date="2012-06" db="EMBL/GenBank/DDBJ databases">
        <title>The genome sequence of Coniosporium apollinis CBS 100218.</title>
        <authorList>
            <consortium name="The Broad Institute Genome Sequencing Platform"/>
            <person name="Cuomo C."/>
            <person name="Gorbushina A."/>
            <person name="Noack S."/>
            <person name="Walker B."/>
            <person name="Young S.K."/>
            <person name="Zeng Q."/>
            <person name="Gargeya S."/>
            <person name="Fitzgerald M."/>
            <person name="Haas B."/>
            <person name="Abouelleil A."/>
            <person name="Alvarado L."/>
            <person name="Arachchi H.M."/>
            <person name="Berlin A.M."/>
            <person name="Chapman S.B."/>
            <person name="Goldberg J."/>
            <person name="Griggs A."/>
            <person name="Gujja S."/>
            <person name="Hansen M."/>
            <person name="Howarth C."/>
            <person name="Imamovic A."/>
            <person name="Larimer J."/>
            <person name="McCowan C."/>
            <person name="Montmayeur A."/>
            <person name="Murphy C."/>
            <person name="Neiman D."/>
            <person name="Pearson M."/>
            <person name="Priest M."/>
            <person name="Roberts A."/>
            <person name="Saif S."/>
            <person name="Shea T."/>
            <person name="Sisk P."/>
            <person name="Sykes S."/>
            <person name="Wortman J."/>
            <person name="Nusbaum C."/>
            <person name="Birren B."/>
        </authorList>
    </citation>
    <scope>NUCLEOTIDE SEQUENCE [LARGE SCALE GENOMIC DNA]</scope>
    <source>
        <strain evidence="2">CBS 100218</strain>
    </source>
</reference>
<keyword evidence="2" id="KW-1185">Reference proteome</keyword>
<dbReference type="PANTHER" id="PTHR36091:SF2">
    <property type="entry name" value="AMINOGLYCOSIDE PHOSPHOTRANSFERASE DOMAIN-CONTAINING PROTEIN"/>
    <property type="match status" value="1"/>
</dbReference>
<gene>
    <name evidence="1" type="ORF">W97_02377</name>
</gene>
<dbReference type="RefSeq" id="XP_007778467.1">
    <property type="nucleotide sequence ID" value="XM_007780277.1"/>
</dbReference>
<dbReference type="EMBL" id="JH767562">
    <property type="protein sequence ID" value="EON63150.1"/>
    <property type="molecule type" value="Genomic_DNA"/>
</dbReference>